<keyword evidence="5 7" id="KW-0472">Membrane</keyword>
<accession>A0ABN2LFM8</accession>
<feature type="domain" description="ABC3 transporter permease C-terminal" evidence="8">
    <location>
        <begin position="307"/>
        <end position="414"/>
    </location>
</feature>
<feature type="transmembrane region" description="Helical" evidence="7">
    <location>
        <begin position="890"/>
        <end position="918"/>
    </location>
</feature>
<evidence type="ECO:0000256" key="1">
    <source>
        <dbReference type="ARBA" id="ARBA00004651"/>
    </source>
</evidence>
<comment type="subcellular location">
    <subcellularLocation>
        <location evidence="1">Cell membrane</location>
        <topology evidence="1">Multi-pass membrane protein</topology>
    </subcellularLocation>
</comment>
<comment type="caution">
    <text evidence="9">The sequence shown here is derived from an EMBL/GenBank/DDBJ whole genome shotgun (WGS) entry which is preliminary data.</text>
</comment>
<feature type="domain" description="ABC3 transporter permease C-terminal" evidence="8">
    <location>
        <begin position="897"/>
        <end position="1018"/>
    </location>
</feature>
<feature type="transmembrane region" description="Helical" evidence="7">
    <location>
        <begin position="938"/>
        <end position="963"/>
    </location>
</feature>
<dbReference type="Pfam" id="PF02687">
    <property type="entry name" value="FtsX"/>
    <property type="match status" value="2"/>
</dbReference>
<feature type="transmembrane region" description="Helical" evidence="7">
    <location>
        <begin position="389"/>
        <end position="408"/>
    </location>
</feature>
<dbReference type="EMBL" id="BAAAPO010000016">
    <property type="protein sequence ID" value="GAA1787014.1"/>
    <property type="molecule type" value="Genomic_DNA"/>
</dbReference>
<name>A0ABN2LFM8_9MICO</name>
<evidence type="ECO:0000313" key="9">
    <source>
        <dbReference type="EMBL" id="GAA1787014.1"/>
    </source>
</evidence>
<organism evidence="9 10">
    <name type="scientific">Nostocoides veronense</name>
    <dbReference type="NCBI Taxonomy" id="330836"/>
    <lineage>
        <taxon>Bacteria</taxon>
        <taxon>Bacillati</taxon>
        <taxon>Actinomycetota</taxon>
        <taxon>Actinomycetes</taxon>
        <taxon>Micrococcales</taxon>
        <taxon>Intrasporangiaceae</taxon>
        <taxon>Nostocoides</taxon>
    </lineage>
</organism>
<evidence type="ECO:0000256" key="5">
    <source>
        <dbReference type="ARBA" id="ARBA00023136"/>
    </source>
</evidence>
<evidence type="ECO:0000256" key="7">
    <source>
        <dbReference type="SAM" id="Phobius"/>
    </source>
</evidence>
<evidence type="ECO:0000259" key="8">
    <source>
        <dbReference type="Pfam" id="PF02687"/>
    </source>
</evidence>
<dbReference type="PANTHER" id="PTHR30572:SF4">
    <property type="entry name" value="ABC TRANSPORTER PERMEASE YTRF"/>
    <property type="match status" value="1"/>
</dbReference>
<keyword evidence="2" id="KW-1003">Cell membrane</keyword>
<feature type="transmembrane region" description="Helical" evidence="7">
    <location>
        <begin position="466"/>
        <end position="491"/>
    </location>
</feature>
<evidence type="ECO:0000256" key="3">
    <source>
        <dbReference type="ARBA" id="ARBA00022692"/>
    </source>
</evidence>
<evidence type="ECO:0000256" key="6">
    <source>
        <dbReference type="ARBA" id="ARBA00038076"/>
    </source>
</evidence>
<feature type="transmembrane region" description="Helical" evidence="7">
    <location>
        <begin position="300"/>
        <end position="323"/>
    </location>
</feature>
<protein>
    <recommendedName>
        <fullName evidence="8">ABC3 transporter permease C-terminal domain-containing protein</fullName>
    </recommendedName>
</protein>
<evidence type="ECO:0000256" key="2">
    <source>
        <dbReference type="ARBA" id="ARBA00022475"/>
    </source>
</evidence>
<dbReference type="InterPro" id="IPR050250">
    <property type="entry name" value="Macrolide_Exporter_MacB"/>
</dbReference>
<dbReference type="PANTHER" id="PTHR30572">
    <property type="entry name" value="MEMBRANE COMPONENT OF TRANSPORTER-RELATED"/>
    <property type="match status" value="1"/>
</dbReference>
<evidence type="ECO:0000256" key="4">
    <source>
        <dbReference type="ARBA" id="ARBA00022989"/>
    </source>
</evidence>
<keyword evidence="10" id="KW-1185">Reference proteome</keyword>
<feature type="transmembrane region" description="Helical" evidence="7">
    <location>
        <begin position="512"/>
        <end position="536"/>
    </location>
</feature>
<dbReference type="PROSITE" id="PS51257">
    <property type="entry name" value="PROKAR_LIPOPROTEIN"/>
    <property type="match status" value="1"/>
</dbReference>
<gene>
    <name evidence="9" type="ORF">GCM10009811_10130</name>
</gene>
<sequence>MSALRYRWVQALVVLVLASLVTAACAFAPLYVRALDQAVVATTVRATPAADAGVRILSFSTANMHVTTDYQHQRDLVPEALKPALADGIPSISVGVRRLPLAAEPEGSLLWRAGQCEHVRMTTGTCPNSAGEIAISADQARVYDQAVGSTLEVGEWDASVSRVEVSPQATLTVTGIYEQVPGDYWFGTTLTGAAAEKLGFDTMLTPEATLVNAVRAPAGGGEVYWAEPHQGLDLPLRPEQITADNIARLGAVAKDWIAYPMGVSRYGSDASDAVTVSTSLPAIADTAAASRGQARVTVPLLMAQLGLLLCTVLWLVLVGAADQRRGEAALARLRGRGSGGVRSLLLRETLPPIVAGVPVGLAAAVGLAAGARHTLLAPAPPAEFPPTTAYAALLALLVMLALAASSVRRVARAPIADLLRSVPAGRAKMVLGLLEAMVVAAAIAAFVALVTGAVRGPVGQLAPTLLAVAVGIVAARVVPALLAWLGGMALHRGWARAATALLHASRRSATRWLTPIVTVAVAIVVLSADLFAVGALNRQHRAAAETGAPTVLDLGSRDLKAVSDAIRAIDPTGTSITPVVTIDPIGSGNTTTIGVLPDDFSRIALWPGADPKSLAWQALRLPEQPPLEITGTSVSYAAKLPTVDFTSLDPDAQSTALSPALQIVDAAGATTTVPLGAVPTDGFQGRRSAKIPCTHGCRVIGLGVTAPLGAAGMRGTLTLSDLQIDDHPLDLGTASTWRPSISPEIAASDGGPGALTLTFANSGQTEAFVVHESVPQVLPALTTAPATPAAAGATIGGYLVDGSDQLLTSAGQIAYVPGGPARTAVVNLDALLIRGWTGRGSAKLTAYLSSSDPSAVASVRERLTGLGIPVTGVRHPADLERTFARSGAAWSLQLTTVVGGLALLTCAVALVVLIATSWRSRSRDYAGLRMAGLTRRDVALIAMLETVPVVLLAGGLGLAAGLWSAPAALQMVPLFTTPSATFPPDLRTAYGPNLVTAGAALLILAIVAALASRYVARRSRLDRLREAA</sequence>
<keyword evidence="4 7" id="KW-1133">Transmembrane helix</keyword>
<comment type="similarity">
    <text evidence="6">Belongs to the ABC-4 integral membrane protein family.</text>
</comment>
<feature type="transmembrane region" description="Helical" evidence="7">
    <location>
        <begin position="429"/>
        <end position="454"/>
    </location>
</feature>
<dbReference type="Proteomes" id="UP001499938">
    <property type="component" value="Unassembled WGS sequence"/>
</dbReference>
<proteinExistence type="inferred from homology"/>
<reference evidence="9 10" key="1">
    <citation type="journal article" date="2019" name="Int. J. Syst. Evol. Microbiol.">
        <title>The Global Catalogue of Microorganisms (GCM) 10K type strain sequencing project: providing services to taxonomists for standard genome sequencing and annotation.</title>
        <authorList>
            <consortium name="The Broad Institute Genomics Platform"/>
            <consortium name="The Broad Institute Genome Sequencing Center for Infectious Disease"/>
            <person name="Wu L."/>
            <person name="Ma J."/>
        </authorList>
    </citation>
    <scope>NUCLEOTIDE SEQUENCE [LARGE SCALE GENOMIC DNA]</scope>
    <source>
        <strain evidence="9 10">JCM 15592</strain>
    </source>
</reference>
<keyword evidence="3 7" id="KW-0812">Transmembrane</keyword>
<feature type="transmembrane region" description="Helical" evidence="7">
    <location>
        <begin position="994"/>
        <end position="1016"/>
    </location>
</feature>
<dbReference type="InterPro" id="IPR003838">
    <property type="entry name" value="ABC3_permease_C"/>
</dbReference>
<evidence type="ECO:0000313" key="10">
    <source>
        <dbReference type="Proteomes" id="UP001499938"/>
    </source>
</evidence>
<dbReference type="RefSeq" id="WP_344082150.1">
    <property type="nucleotide sequence ID" value="NZ_BAAAPO010000016.1"/>
</dbReference>
<feature type="transmembrane region" description="Helical" evidence="7">
    <location>
        <begin position="344"/>
        <end position="369"/>
    </location>
</feature>